<organism evidence="1 2">
    <name type="scientific">Peiella sedimenti</name>
    <dbReference type="NCBI Taxonomy" id="3061083"/>
    <lineage>
        <taxon>Bacteria</taxon>
        <taxon>Pseudomonadati</taxon>
        <taxon>Pseudomonadota</taxon>
        <taxon>Alphaproteobacteria</taxon>
        <taxon>Caulobacterales</taxon>
        <taxon>Caulobacteraceae</taxon>
        <taxon>Peiella</taxon>
    </lineage>
</organism>
<reference evidence="1" key="1">
    <citation type="submission" date="2023-07" db="EMBL/GenBank/DDBJ databases">
        <title>Brevundimonas soil sp. nov., isolated from the soil of chemical plant.</title>
        <authorList>
            <person name="Wu N."/>
        </authorList>
    </citation>
    <scope>NUCLEOTIDE SEQUENCE</scope>
    <source>
        <strain evidence="1">XZ-24</strain>
    </source>
</reference>
<protein>
    <submittedName>
        <fullName evidence="1">Pilus assembly protein</fullName>
    </submittedName>
</protein>
<dbReference type="Proteomes" id="UP001169063">
    <property type="component" value="Unassembled WGS sequence"/>
</dbReference>
<comment type="caution">
    <text evidence="1">The sequence shown here is derived from an EMBL/GenBank/DDBJ whole genome shotgun (WGS) entry which is preliminary data.</text>
</comment>
<evidence type="ECO:0000313" key="2">
    <source>
        <dbReference type="Proteomes" id="UP001169063"/>
    </source>
</evidence>
<keyword evidence="2" id="KW-1185">Reference proteome</keyword>
<gene>
    <name evidence="1" type="ORF">Q0812_02910</name>
</gene>
<evidence type="ECO:0000313" key="1">
    <source>
        <dbReference type="EMBL" id="MDO1558376.1"/>
    </source>
</evidence>
<proteinExistence type="predicted"/>
<dbReference type="EMBL" id="JAUKTR010000001">
    <property type="protein sequence ID" value="MDO1558376.1"/>
    <property type="molecule type" value="Genomic_DNA"/>
</dbReference>
<name>A0ABT8SJ22_9CAUL</name>
<sequence>MMRRLLHDRRGGAAVEMAVVAPILAAVALGAAETWQAGVRRQNMAAALEVGAEYYLSGGVSDDAAVQAAREAWRDPPPDASVAASRAQKCGAADLAITSTACGDGSQPALYVTLTARGSSPSAVFPAPQTFERTIRVR</sequence>
<accession>A0ABT8SJ22</accession>
<dbReference type="RefSeq" id="WP_302108790.1">
    <property type="nucleotide sequence ID" value="NZ_JAUKTR010000001.1"/>
</dbReference>